<dbReference type="Pfam" id="PF00271">
    <property type="entry name" value="Helicase_C"/>
    <property type="match status" value="1"/>
</dbReference>
<dbReference type="InterPro" id="IPR027417">
    <property type="entry name" value="P-loop_NTPase"/>
</dbReference>
<dbReference type="PANTHER" id="PTHR18934:SF99">
    <property type="entry name" value="ATP-DEPENDENT RNA HELICASE DHX37-RELATED"/>
    <property type="match status" value="1"/>
</dbReference>
<evidence type="ECO:0000256" key="8">
    <source>
        <dbReference type="SAM" id="MobiDB-lite"/>
    </source>
</evidence>
<keyword evidence="3" id="KW-0547">Nucleotide-binding</keyword>
<protein>
    <recommendedName>
        <fullName evidence="2">RNA helicase</fullName>
        <ecNumber evidence="2">3.6.4.13</ecNumber>
    </recommendedName>
</protein>
<dbReference type="GO" id="GO:0003723">
    <property type="term" value="F:RNA binding"/>
    <property type="evidence" value="ECO:0007669"/>
    <property type="project" value="TreeGrafter"/>
</dbReference>
<comment type="similarity">
    <text evidence="1">Belongs to the DEAD box helicase family. DEAH subfamily.</text>
</comment>
<dbReference type="NCBIfam" id="TIGR01967">
    <property type="entry name" value="DEAH_box_HrpA"/>
    <property type="match status" value="1"/>
</dbReference>
<feature type="region of interest" description="Disordered" evidence="8">
    <location>
        <begin position="488"/>
        <end position="512"/>
    </location>
</feature>
<dbReference type="RefSeq" id="WP_188671291.1">
    <property type="nucleotide sequence ID" value="NZ_BMJH01000001.1"/>
</dbReference>
<dbReference type="Gene3D" id="1.20.120.1080">
    <property type="match status" value="1"/>
</dbReference>
<dbReference type="Pfam" id="PF07717">
    <property type="entry name" value="OB_NTP_bind"/>
    <property type="match status" value="1"/>
</dbReference>
<evidence type="ECO:0000313" key="12">
    <source>
        <dbReference type="Proteomes" id="UP000641514"/>
    </source>
</evidence>
<dbReference type="NCBIfam" id="NF008348">
    <property type="entry name" value="PRK11131.1"/>
    <property type="match status" value="1"/>
</dbReference>
<keyword evidence="6" id="KW-0067">ATP-binding</keyword>
<dbReference type="PANTHER" id="PTHR18934">
    <property type="entry name" value="ATP-DEPENDENT RNA HELICASE"/>
    <property type="match status" value="1"/>
</dbReference>
<dbReference type="EC" id="3.6.4.13" evidence="2"/>
<dbReference type="SMART" id="SM00490">
    <property type="entry name" value="HELICc"/>
    <property type="match status" value="1"/>
</dbReference>
<gene>
    <name evidence="11" type="primary">hrpA</name>
    <name evidence="11" type="ORF">GCM10011410_10580</name>
</gene>
<evidence type="ECO:0000256" key="2">
    <source>
        <dbReference type="ARBA" id="ARBA00012552"/>
    </source>
</evidence>
<evidence type="ECO:0000256" key="5">
    <source>
        <dbReference type="ARBA" id="ARBA00022806"/>
    </source>
</evidence>
<evidence type="ECO:0000259" key="10">
    <source>
        <dbReference type="PROSITE" id="PS51194"/>
    </source>
</evidence>
<dbReference type="InterPro" id="IPR003593">
    <property type="entry name" value="AAA+_ATPase"/>
</dbReference>
<organism evidence="11 12">
    <name type="scientific">Hoyosella rhizosphaerae</name>
    <dbReference type="NCBI Taxonomy" id="1755582"/>
    <lineage>
        <taxon>Bacteria</taxon>
        <taxon>Bacillati</taxon>
        <taxon>Actinomycetota</taxon>
        <taxon>Actinomycetes</taxon>
        <taxon>Mycobacteriales</taxon>
        <taxon>Hoyosellaceae</taxon>
        <taxon>Hoyosella</taxon>
    </lineage>
</organism>
<dbReference type="SUPFAM" id="SSF52540">
    <property type="entry name" value="P-loop containing nucleoside triphosphate hydrolases"/>
    <property type="match status" value="1"/>
</dbReference>
<dbReference type="Pfam" id="PF21010">
    <property type="entry name" value="HA2_C"/>
    <property type="match status" value="1"/>
</dbReference>
<dbReference type="InterPro" id="IPR011545">
    <property type="entry name" value="DEAD/DEAH_box_helicase_dom"/>
</dbReference>
<dbReference type="PROSITE" id="PS51192">
    <property type="entry name" value="HELICASE_ATP_BIND_1"/>
    <property type="match status" value="1"/>
</dbReference>
<dbReference type="InterPro" id="IPR007502">
    <property type="entry name" value="Helicase-assoc_dom"/>
</dbReference>
<evidence type="ECO:0000256" key="4">
    <source>
        <dbReference type="ARBA" id="ARBA00022801"/>
    </source>
</evidence>
<keyword evidence="4" id="KW-0378">Hydrolase</keyword>
<dbReference type="InterPro" id="IPR048333">
    <property type="entry name" value="HA2_WH"/>
</dbReference>
<evidence type="ECO:0000313" key="11">
    <source>
        <dbReference type="EMBL" id="GGC60009.1"/>
    </source>
</evidence>
<dbReference type="GO" id="GO:0003724">
    <property type="term" value="F:RNA helicase activity"/>
    <property type="evidence" value="ECO:0007669"/>
    <property type="project" value="UniProtKB-EC"/>
</dbReference>
<dbReference type="SMART" id="SM00382">
    <property type="entry name" value="AAA"/>
    <property type="match status" value="1"/>
</dbReference>
<dbReference type="Pfam" id="PF00270">
    <property type="entry name" value="DEAD"/>
    <property type="match status" value="1"/>
</dbReference>
<evidence type="ECO:0000256" key="7">
    <source>
        <dbReference type="ARBA" id="ARBA00047984"/>
    </source>
</evidence>
<evidence type="ECO:0000256" key="3">
    <source>
        <dbReference type="ARBA" id="ARBA00022741"/>
    </source>
</evidence>
<keyword evidence="5 11" id="KW-0347">Helicase</keyword>
<dbReference type="Pfam" id="PF11898">
    <property type="entry name" value="DUF3418"/>
    <property type="match status" value="1"/>
</dbReference>
<dbReference type="Proteomes" id="UP000641514">
    <property type="component" value="Unassembled WGS sequence"/>
</dbReference>
<sequence>MNQSSPTSQTELRAAIKQLTLRDAHRFGQRLRRARNEADINKIARGVQAAMATVERRRQAVPTITYPASLPVSERRTDIADAIRTNQVVIVAGETGSGKTTQLPKICMELGRGILGTIGHTQPRRLAARTVAERIADELQCELGSTVGYTVRFTDQVSDSTLVKLMTDGILLNEIQRDRMLRRYDTIIIDEAHERSLNIDFILGYLKQLLPRRPDLKVIITSATIDPQRFAEHFSHNGVPAPIVEVSGRTFPVEMRYRPLVEELPNGAHAKDDFDDEVYVVERDPIEAISDAVEELVAEGPGDILVFLSGEREIRDTADALDERKFPNTEVVPLYARLSQAEQHKVFAPHRGRRIVLATNVAETSLTVPGIRYVIDPGFARISRYSLRTKVQRLPIEPISQASARQRSGRCGRVADGICIRLYSEQDFDSRPVFTDPEIQRTNLAAVVLHMAALGLGDVGAFPFIDPPDERNIKDGVRLLQEIGAIAAASTPPSAPARNQSRRQSDQGPQLTDVGRQLAQLPVDPRMGRMLVEAHNQGCLNEVLTIVAGLSIQDVRERPSEHQQHADELHRRFTESKSDFLAYLELWEYIRTKRHELSSSQFRKLCRAEFLHWQRIREWQDLRGQLNQICSGLGWMLNSSPASPDTVHQALLSGLLSHIGIREADTREFVGARNAKFAVFPGSVLAKKPPQFVMASELVETSRLWARTVAKIEPEWAEKLAGDLVKRTYSEPHWSTKQGAVLAYERVTLFGVPLAAQRRVNYGRIDVETARELFIRHALVQGEWEFRHEFFHHNRKLLDDIEDLEHRARRRGIVVDDETLFDFYDARVPDDVVSVRHFDSWWKKKQTSDPELLFFTSDTVVNPDADAVRARDFPDAWKQGELLLPLSYHFEPGHPDDGVTVMIPVAQLERVRSVGFEWLVPGLRDELAAAMVKTLPKPLRRSVVPAPEFGSAALSVLKPRSEPLTVAFARELSRLGGVRITPTDFDIGTLPLHLRMTFAAVDARGGILKRSKDLESLRESLSHVVSKVVATASAGMQRPPAWEWTPDTLGTLTPVVEHRVGGQVVRGYPSLVLTNGGVAVQVVATRAVQQEAMQVGVRALIARAAGPIPKSIFQGLSTTQRLALNSPLVGGAVALAEDCRNAAIDALVVEHGGVVFDPVAFAALSSKVRAGLMGRTRLVLSHVVPVLTALQELLVVLDSAGVDPVTASAVEDVRNQINNLVFPGFVTASGLANVTHMPRYISAAQRRIEALPGSSARELRGMAVLDRVFSALSRAVESLPTPDRTSQAVDRVHWMIEELRVSLFAQALGTAGPISEQRVATAIKDLAARR</sequence>
<evidence type="ECO:0000259" key="9">
    <source>
        <dbReference type="PROSITE" id="PS51192"/>
    </source>
</evidence>
<evidence type="ECO:0000256" key="1">
    <source>
        <dbReference type="ARBA" id="ARBA00008792"/>
    </source>
</evidence>
<proteinExistence type="inferred from homology"/>
<reference evidence="11" key="1">
    <citation type="journal article" date="2014" name="Int. J. Syst. Evol. Microbiol.">
        <title>Complete genome sequence of Corynebacterium casei LMG S-19264T (=DSM 44701T), isolated from a smear-ripened cheese.</title>
        <authorList>
            <consortium name="US DOE Joint Genome Institute (JGI-PGF)"/>
            <person name="Walter F."/>
            <person name="Albersmeier A."/>
            <person name="Kalinowski J."/>
            <person name="Ruckert C."/>
        </authorList>
    </citation>
    <scope>NUCLEOTIDE SEQUENCE</scope>
    <source>
        <strain evidence="11">CGMCC 1.15478</strain>
    </source>
</reference>
<feature type="domain" description="Helicase ATP-binding" evidence="9">
    <location>
        <begin position="80"/>
        <end position="243"/>
    </location>
</feature>
<dbReference type="InterPro" id="IPR024590">
    <property type="entry name" value="HrpA_C"/>
</dbReference>
<name>A0A916U502_9ACTN</name>
<dbReference type="EMBL" id="BMJH01000001">
    <property type="protein sequence ID" value="GGC60009.1"/>
    <property type="molecule type" value="Genomic_DNA"/>
</dbReference>
<comment type="catalytic activity">
    <reaction evidence="7">
        <text>ATP + H2O = ADP + phosphate + H(+)</text>
        <dbReference type="Rhea" id="RHEA:13065"/>
        <dbReference type="ChEBI" id="CHEBI:15377"/>
        <dbReference type="ChEBI" id="CHEBI:15378"/>
        <dbReference type="ChEBI" id="CHEBI:30616"/>
        <dbReference type="ChEBI" id="CHEBI:43474"/>
        <dbReference type="ChEBI" id="CHEBI:456216"/>
        <dbReference type="EC" id="3.6.4.13"/>
    </reaction>
</comment>
<dbReference type="GO" id="GO:0005524">
    <property type="term" value="F:ATP binding"/>
    <property type="evidence" value="ECO:0007669"/>
    <property type="project" value="UniProtKB-KW"/>
</dbReference>
<dbReference type="FunFam" id="1.20.120.1080:FF:000005">
    <property type="entry name" value="ATP-dependent helicase HrpA"/>
    <property type="match status" value="1"/>
</dbReference>
<dbReference type="Pfam" id="PF04408">
    <property type="entry name" value="WHD_HA2"/>
    <property type="match status" value="1"/>
</dbReference>
<evidence type="ECO:0000256" key="6">
    <source>
        <dbReference type="ARBA" id="ARBA00022840"/>
    </source>
</evidence>
<dbReference type="InterPro" id="IPR011709">
    <property type="entry name" value="DEAD-box_helicase_OB_fold"/>
</dbReference>
<dbReference type="GO" id="GO:0016787">
    <property type="term" value="F:hydrolase activity"/>
    <property type="evidence" value="ECO:0007669"/>
    <property type="project" value="UniProtKB-KW"/>
</dbReference>
<reference evidence="11" key="2">
    <citation type="submission" date="2020-09" db="EMBL/GenBank/DDBJ databases">
        <authorList>
            <person name="Sun Q."/>
            <person name="Zhou Y."/>
        </authorList>
    </citation>
    <scope>NUCLEOTIDE SEQUENCE</scope>
    <source>
        <strain evidence="11">CGMCC 1.15478</strain>
    </source>
</reference>
<comment type="caution">
    <text evidence="11">The sequence shown here is derived from an EMBL/GenBank/DDBJ whole genome shotgun (WGS) entry which is preliminary data.</text>
</comment>
<dbReference type="PROSITE" id="PS51194">
    <property type="entry name" value="HELICASE_CTER"/>
    <property type="match status" value="1"/>
</dbReference>
<accession>A0A916U502</accession>
<dbReference type="SMART" id="SM00847">
    <property type="entry name" value="HA2"/>
    <property type="match status" value="1"/>
</dbReference>
<feature type="domain" description="Helicase C-terminal" evidence="10">
    <location>
        <begin position="288"/>
        <end position="455"/>
    </location>
</feature>
<dbReference type="CDD" id="cd17989">
    <property type="entry name" value="DEXHc_HrpA"/>
    <property type="match status" value="1"/>
</dbReference>
<dbReference type="InterPro" id="IPR014001">
    <property type="entry name" value="Helicase_ATP-bd"/>
</dbReference>
<dbReference type="SMART" id="SM00487">
    <property type="entry name" value="DEXDc"/>
    <property type="match status" value="1"/>
</dbReference>
<dbReference type="InterPro" id="IPR001650">
    <property type="entry name" value="Helicase_C-like"/>
</dbReference>
<keyword evidence="12" id="KW-1185">Reference proteome</keyword>
<dbReference type="InterPro" id="IPR010222">
    <property type="entry name" value="RNA_helicase_HrpA"/>
</dbReference>
<dbReference type="CDD" id="cd18791">
    <property type="entry name" value="SF2_C_RHA"/>
    <property type="match status" value="1"/>
</dbReference>
<dbReference type="FunFam" id="3.40.50.300:FF:000575">
    <property type="entry name" value="ATP-dependent helicase hrpA"/>
    <property type="match status" value="1"/>
</dbReference>
<dbReference type="Gene3D" id="3.40.50.300">
    <property type="entry name" value="P-loop containing nucleotide triphosphate hydrolases"/>
    <property type="match status" value="2"/>
</dbReference>
<dbReference type="FunFam" id="3.40.50.300:FF:000439">
    <property type="entry name" value="ATP-dependent RNA helicase HrpA"/>
    <property type="match status" value="1"/>
</dbReference>